<organism evidence="2 3">
    <name type="scientific">Basidiobolus meristosporus CBS 931.73</name>
    <dbReference type="NCBI Taxonomy" id="1314790"/>
    <lineage>
        <taxon>Eukaryota</taxon>
        <taxon>Fungi</taxon>
        <taxon>Fungi incertae sedis</taxon>
        <taxon>Zoopagomycota</taxon>
        <taxon>Entomophthoromycotina</taxon>
        <taxon>Basidiobolomycetes</taxon>
        <taxon>Basidiobolales</taxon>
        <taxon>Basidiobolaceae</taxon>
        <taxon>Basidiobolus</taxon>
    </lineage>
</organism>
<dbReference type="AlphaFoldDB" id="A0A1Y1XXH3"/>
<evidence type="ECO:0000313" key="2">
    <source>
        <dbReference type="EMBL" id="ORX90044.1"/>
    </source>
</evidence>
<protein>
    <submittedName>
        <fullName evidence="2">Uncharacterized protein</fullName>
    </submittedName>
</protein>
<evidence type="ECO:0000256" key="1">
    <source>
        <dbReference type="SAM" id="MobiDB-lite"/>
    </source>
</evidence>
<sequence length="135" mass="15527">MQEALSQSGSDKDLTINAVRPEQAESHNSQEELSTRKLLLSHKFEVQPVELHSSEHLVRFVVYKYEITALQPHRNTEEMSEQVVQDTDEILEDEDEEMFFIDIDELQKQGINAGDIQKLKTSGLFHSDDNSEEPL</sequence>
<gene>
    <name evidence="2" type="ORF">K493DRAFT_357335</name>
</gene>
<comment type="caution">
    <text evidence="2">The sequence shown here is derived from an EMBL/GenBank/DDBJ whole genome shotgun (WGS) entry which is preliminary data.</text>
</comment>
<keyword evidence="3" id="KW-1185">Reference proteome</keyword>
<dbReference type="EMBL" id="MCFE01000403">
    <property type="protein sequence ID" value="ORX90044.1"/>
    <property type="molecule type" value="Genomic_DNA"/>
</dbReference>
<evidence type="ECO:0000313" key="3">
    <source>
        <dbReference type="Proteomes" id="UP000193498"/>
    </source>
</evidence>
<dbReference type="InParanoid" id="A0A1Y1XXH3"/>
<reference evidence="2 3" key="1">
    <citation type="submission" date="2016-07" db="EMBL/GenBank/DDBJ databases">
        <title>Pervasive Adenine N6-methylation of Active Genes in Fungi.</title>
        <authorList>
            <consortium name="DOE Joint Genome Institute"/>
            <person name="Mondo S.J."/>
            <person name="Dannebaum R.O."/>
            <person name="Kuo R.C."/>
            <person name="Labutti K."/>
            <person name="Haridas S."/>
            <person name="Kuo A."/>
            <person name="Salamov A."/>
            <person name="Ahrendt S.R."/>
            <person name="Lipzen A."/>
            <person name="Sullivan W."/>
            <person name="Andreopoulos W.B."/>
            <person name="Clum A."/>
            <person name="Lindquist E."/>
            <person name="Daum C."/>
            <person name="Ramamoorthy G.K."/>
            <person name="Gryganskyi A."/>
            <person name="Culley D."/>
            <person name="Magnuson J.K."/>
            <person name="James T.Y."/>
            <person name="O'Malley M.A."/>
            <person name="Stajich J.E."/>
            <person name="Spatafora J.W."/>
            <person name="Visel A."/>
            <person name="Grigoriev I.V."/>
        </authorList>
    </citation>
    <scope>NUCLEOTIDE SEQUENCE [LARGE SCALE GENOMIC DNA]</scope>
    <source>
        <strain evidence="2 3">CBS 931.73</strain>
    </source>
</reference>
<dbReference type="Gene3D" id="1.10.150.20">
    <property type="entry name" value="5' to 3' exonuclease, C-terminal subdomain"/>
    <property type="match status" value="1"/>
</dbReference>
<accession>A0A1Y1XXH3</accession>
<proteinExistence type="predicted"/>
<feature type="compositionally biased region" description="Basic and acidic residues" evidence="1">
    <location>
        <begin position="22"/>
        <end position="32"/>
    </location>
</feature>
<name>A0A1Y1XXH3_9FUNG</name>
<dbReference type="Proteomes" id="UP000193498">
    <property type="component" value="Unassembled WGS sequence"/>
</dbReference>
<feature type="region of interest" description="Disordered" evidence="1">
    <location>
        <begin position="1"/>
        <end position="32"/>
    </location>
</feature>